<keyword evidence="1" id="KW-0472">Membrane</keyword>
<keyword evidence="1" id="KW-0812">Transmembrane</keyword>
<sequence length="156" mass="16710">MSEEILNQNESATNAMTVTESMKSDLLCAAKWAKFLCIVGCVGVVLMLLEAVAMMAFGAVAAKLMPDMPFGAAMGVLYLIIAALYIYPLMKGFQFANATKVACLYNDQYQLARGVTGLKDLIKFTGILSIVVISICVIVIVFAILFAAIGIAAMQH</sequence>
<evidence type="ECO:0000256" key="1">
    <source>
        <dbReference type="SAM" id="Phobius"/>
    </source>
</evidence>
<feature type="transmembrane region" description="Helical" evidence="1">
    <location>
        <begin position="32"/>
        <end position="62"/>
    </location>
</feature>
<protein>
    <submittedName>
        <fullName evidence="2">Uncharacterized protein</fullName>
    </submittedName>
</protein>
<reference evidence="2" key="1">
    <citation type="submission" date="2019-04" db="EMBL/GenBank/DDBJ databases">
        <title>Evolution of Biomass-Degrading Anaerobic Consortia Revealed by Metagenomics.</title>
        <authorList>
            <person name="Peng X."/>
        </authorList>
    </citation>
    <scope>NUCLEOTIDE SEQUENCE</scope>
    <source>
        <strain evidence="2">SIG141</strain>
    </source>
</reference>
<gene>
    <name evidence="2" type="ORF">E7102_04705</name>
</gene>
<comment type="caution">
    <text evidence="2">The sequence shown here is derived from an EMBL/GenBank/DDBJ whole genome shotgun (WGS) entry which is preliminary data.</text>
</comment>
<dbReference type="Proteomes" id="UP000763088">
    <property type="component" value="Unassembled WGS sequence"/>
</dbReference>
<dbReference type="EMBL" id="SUYD01000004">
    <property type="protein sequence ID" value="MBE6265760.1"/>
    <property type="molecule type" value="Genomic_DNA"/>
</dbReference>
<evidence type="ECO:0000313" key="2">
    <source>
        <dbReference type="EMBL" id="MBE6265760.1"/>
    </source>
</evidence>
<dbReference type="AlphaFoldDB" id="A0A928GI84"/>
<name>A0A928GI84_XYLRU</name>
<accession>A0A928GI84</accession>
<evidence type="ECO:0000313" key="3">
    <source>
        <dbReference type="Proteomes" id="UP000763088"/>
    </source>
</evidence>
<proteinExistence type="predicted"/>
<keyword evidence="1" id="KW-1133">Transmembrane helix</keyword>
<feature type="transmembrane region" description="Helical" evidence="1">
    <location>
        <begin position="127"/>
        <end position="154"/>
    </location>
</feature>
<organism evidence="2 3">
    <name type="scientific">Xylanibacter ruminicola</name>
    <name type="common">Prevotella ruminicola</name>
    <dbReference type="NCBI Taxonomy" id="839"/>
    <lineage>
        <taxon>Bacteria</taxon>
        <taxon>Pseudomonadati</taxon>
        <taxon>Bacteroidota</taxon>
        <taxon>Bacteroidia</taxon>
        <taxon>Bacteroidales</taxon>
        <taxon>Prevotellaceae</taxon>
        <taxon>Xylanibacter</taxon>
    </lineage>
</organism>
<feature type="transmembrane region" description="Helical" evidence="1">
    <location>
        <begin position="68"/>
        <end position="87"/>
    </location>
</feature>